<dbReference type="RefSeq" id="WP_378228814.1">
    <property type="nucleotide sequence ID" value="NZ_JBHSLL010000019.1"/>
</dbReference>
<dbReference type="InterPro" id="IPR027385">
    <property type="entry name" value="Beta-barrel_OMP"/>
</dbReference>
<dbReference type="SUPFAM" id="SSF56925">
    <property type="entry name" value="OMPA-like"/>
    <property type="match status" value="1"/>
</dbReference>
<dbReference type="EMBL" id="JBHSLL010000019">
    <property type="protein sequence ID" value="MFC5385882.1"/>
    <property type="molecule type" value="Genomic_DNA"/>
</dbReference>
<feature type="domain" description="Outer membrane protein beta-barrel" evidence="3">
    <location>
        <begin position="46"/>
        <end position="274"/>
    </location>
</feature>
<feature type="chain" id="PRO_5045574368" evidence="2">
    <location>
        <begin position="24"/>
        <end position="298"/>
    </location>
</feature>
<accession>A0ABW0GW38</accession>
<sequence>MSYLFRKTSLAVIIAGGVSPVLAADLDIPMVIEEPAIVQPYAEVREFGGWYIRGDVDYHKSKIRGTEYFTYGAEPCPDDCGDPDAWTGVGGTKSFDTAALKSSFSLGAGVGYQANRYFRTDLTLDYWFKSKFRGGTSDEGGYSCGGGDGPCESVDRSKMSALLLLANAYVDLGTWNGITPYVGAGIGGAHVKWGDLINDIGGYEQRHKGAKSWRFAYALMAGASYCLTDRTVLDAGYRFSRIEGGRMFEKNGAGPGFDKGFNTHEVRAGLRYSFGGSANGCYEPQTVAYEPPAPIYTK</sequence>
<name>A0ABW0GW38_9HYPH</name>
<evidence type="ECO:0000256" key="2">
    <source>
        <dbReference type="SAM" id="SignalP"/>
    </source>
</evidence>
<gene>
    <name evidence="4" type="ORF">ACFPLB_07880</name>
</gene>
<evidence type="ECO:0000313" key="4">
    <source>
        <dbReference type="EMBL" id="MFC5385882.1"/>
    </source>
</evidence>
<reference evidence="5" key="1">
    <citation type="journal article" date="2019" name="Int. J. Syst. Evol. Microbiol.">
        <title>The Global Catalogue of Microorganisms (GCM) 10K type strain sequencing project: providing services to taxonomists for standard genome sequencing and annotation.</title>
        <authorList>
            <consortium name="The Broad Institute Genomics Platform"/>
            <consortium name="The Broad Institute Genome Sequencing Center for Infectious Disease"/>
            <person name="Wu L."/>
            <person name="Ma J."/>
        </authorList>
    </citation>
    <scope>NUCLEOTIDE SEQUENCE [LARGE SCALE GENOMIC DNA]</scope>
    <source>
        <strain evidence="5">CGMCC 4.1415</strain>
    </source>
</reference>
<comment type="caution">
    <text evidence="4">The sequence shown here is derived from an EMBL/GenBank/DDBJ whole genome shotgun (WGS) entry which is preliminary data.</text>
</comment>
<evidence type="ECO:0000256" key="1">
    <source>
        <dbReference type="ARBA" id="ARBA00022729"/>
    </source>
</evidence>
<evidence type="ECO:0000313" key="5">
    <source>
        <dbReference type="Proteomes" id="UP001596016"/>
    </source>
</evidence>
<proteinExistence type="predicted"/>
<dbReference type="Pfam" id="PF13505">
    <property type="entry name" value="OMP_b-brl"/>
    <property type="match status" value="1"/>
</dbReference>
<feature type="signal peptide" evidence="2">
    <location>
        <begin position="1"/>
        <end position="23"/>
    </location>
</feature>
<keyword evidence="5" id="KW-1185">Reference proteome</keyword>
<dbReference type="Gene3D" id="2.40.160.20">
    <property type="match status" value="1"/>
</dbReference>
<dbReference type="InterPro" id="IPR011250">
    <property type="entry name" value="OMP/PagP_B-barrel"/>
</dbReference>
<protein>
    <submittedName>
        <fullName evidence="4">Outer membrane protein</fullName>
    </submittedName>
</protein>
<dbReference type="Proteomes" id="UP001596016">
    <property type="component" value="Unassembled WGS sequence"/>
</dbReference>
<keyword evidence="1 2" id="KW-0732">Signal</keyword>
<organism evidence="4 5">
    <name type="scientific">Aquamicrobium segne</name>
    <dbReference type="NCBI Taxonomy" id="469547"/>
    <lineage>
        <taxon>Bacteria</taxon>
        <taxon>Pseudomonadati</taxon>
        <taxon>Pseudomonadota</taxon>
        <taxon>Alphaproteobacteria</taxon>
        <taxon>Hyphomicrobiales</taxon>
        <taxon>Phyllobacteriaceae</taxon>
        <taxon>Aquamicrobium</taxon>
    </lineage>
</organism>
<evidence type="ECO:0000259" key="3">
    <source>
        <dbReference type="Pfam" id="PF13505"/>
    </source>
</evidence>